<evidence type="ECO:0000313" key="10">
    <source>
        <dbReference type="Proteomes" id="UP001630127"/>
    </source>
</evidence>
<evidence type="ECO:0000256" key="5">
    <source>
        <dbReference type="ARBA" id="ARBA00023242"/>
    </source>
</evidence>
<evidence type="ECO:0000256" key="4">
    <source>
        <dbReference type="ARBA" id="ARBA00022833"/>
    </source>
</evidence>
<accession>A0ABD3AB17</accession>
<gene>
    <name evidence="9" type="ORF">ACH5RR_008273</name>
</gene>
<feature type="domain" description="C2H2-type" evidence="8">
    <location>
        <begin position="92"/>
        <end position="119"/>
    </location>
</feature>
<protein>
    <recommendedName>
        <fullName evidence="8">C2H2-type domain-containing protein</fullName>
    </recommendedName>
</protein>
<dbReference type="PROSITE" id="PS00028">
    <property type="entry name" value="ZINC_FINGER_C2H2_1"/>
    <property type="match status" value="1"/>
</dbReference>
<comment type="subcellular location">
    <subcellularLocation>
        <location evidence="1">Nucleus</location>
    </subcellularLocation>
</comment>
<dbReference type="Proteomes" id="UP001630127">
    <property type="component" value="Unassembled WGS sequence"/>
</dbReference>
<sequence>MVQTLTHQFNSSYEACDFSQENFIPMDTPKLQQVQNQNQDQNHDDLALDLTLTSNKENSSEQDFLNLELNLLNSLHNSVGTDNQETAEPRVFSCNYCQRKFYSSQALGGHQNAHKRERTIAKREQLNNNNNSRSLGIQAHSMIHKPPFFASNHIGFSLQPPIYGSHNGIWSRKALDQQPAIGRLAPENYHMGSSSSSSSSSRGGGIARFDVSGNPRFSTPMVEGIGGSYKWDNNSPSPLGPKTSQEELKKLDLSLKL</sequence>
<dbReference type="Gene3D" id="3.30.160.60">
    <property type="entry name" value="Classic Zinc Finger"/>
    <property type="match status" value="1"/>
</dbReference>
<feature type="region of interest" description="Disordered" evidence="7">
    <location>
        <begin position="186"/>
        <end position="257"/>
    </location>
</feature>
<dbReference type="PROSITE" id="PS50157">
    <property type="entry name" value="ZINC_FINGER_C2H2_2"/>
    <property type="match status" value="1"/>
</dbReference>
<evidence type="ECO:0000256" key="6">
    <source>
        <dbReference type="PROSITE-ProRule" id="PRU00042"/>
    </source>
</evidence>
<organism evidence="9 10">
    <name type="scientific">Cinchona calisaya</name>
    <dbReference type="NCBI Taxonomy" id="153742"/>
    <lineage>
        <taxon>Eukaryota</taxon>
        <taxon>Viridiplantae</taxon>
        <taxon>Streptophyta</taxon>
        <taxon>Embryophyta</taxon>
        <taxon>Tracheophyta</taxon>
        <taxon>Spermatophyta</taxon>
        <taxon>Magnoliopsida</taxon>
        <taxon>eudicotyledons</taxon>
        <taxon>Gunneridae</taxon>
        <taxon>Pentapetalae</taxon>
        <taxon>asterids</taxon>
        <taxon>lamiids</taxon>
        <taxon>Gentianales</taxon>
        <taxon>Rubiaceae</taxon>
        <taxon>Cinchonoideae</taxon>
        <taxon>Cinchoneae</taxon>
        <taxon>Cinchona</taxon>
    </lineage>
</organism>
<evidence type="ECO:0000256" key="7">
    <source>
        <dbReference type="SAM" id="MobiDB-lite"/>
    </source>
</evidence>
<feature type="compositionally biased region" description="Basic and acidic residues" evidence="7">
    <location>
        <begin position="244"/>
        <end position="257"/>
    </location>
</feature>
<dbReference type="FunFam" id="3.30.160.60:FF:001366">
    <property type="entry name" value="Zinc finger protein 2"/>
    <property type="match status" value="1"/>
</dbReference>
<dbReference type="EMBL" id="JBJUIK010000004">
    <property type="protein sequence ID" value="KAL3528951.1"/>
    <property type="molecule type" value="Genomic_DNA"/>
</dbReference>
<comment type="caution">
    <text evidence="9">The sequence shown here is derived from an EMBL/GenBank/DDBJ whole genome shotgun (WGS) entry which is preliminary data.</text>
</comment>
<name>A0ABD3AB17_9GENT</name>
<evidence type="ECO:0000256" key="2">
    <source>
        <dbReference type="ARBA" id="ARBA00022723"/>
    </source>
</evidence>
<dbReference type="PANTHER" id="PTHR47287">
    <property type="entry name" value="C2H2 AND C2HC ZINC FINGERS SUPERFAMILY PROTEIN"/>
    <property type="match status" value="1"/>
</dbReference>
<reference evidence="9 10" key="1">
    <citation type="submission" date="2024-11" db="EMBL/GenBank/DDBJ databases">
        <title>A near-complete genome assembly of Cinchona calisaya.</title>
        <authorList>
            <person name="Lian D.C."/>
            <person name="Zhao X.W."/>
            <person name="Wei L."/>
        </authorList>
    </citation>
    <scope>NUCLEOTIDE SEQUENCE [LARGE SCALE GENOMIC DNA]</scope>
    <source>
        <tissue evidence="9">Nenye</tissue>
    </source>
</reference>
<dbReference type="PANTHER" id="PTHR47287:SF15">
    <property type="entry name" value="ZINC FINGER PROTEIN 3-LIKE"/>
    <property type="match status" value="1"/>
</dbReference>
<evidence type="ECO:0000256" key="1">
    <source>
        <dbReference type="ARBA" id="ARBA00004123"/>
    </source>
</evidence>
<dbReference type="AlphaFoldDB" id="A0ABD3AB17"/>
<dbReference type="SUPFAM" id="SSF57667">
    <property type="entry name" value="beta-beta-alpha zinc fingers"/>
    <property type="match status" value="1"/>
</dbReference>
<dbReference type="InterPro" id="IPR036236">
    <property type="entry name" value="Znf_C2H2_sf"/>
</dbReference>
<proteinExistence type="predicted"/>
<dbReference type="InterPro" id="IPR044246">
    <property type="entry name" value="ZFP3-like"/>
</dbReference>
<evidence type="ECO:0000259" key="8">
    <source>
        <dbReference type="PROSITE" id="PS50157"/>
    </source>
</evidence>
<keyword evidence="5" id="KW-0539">Nucleus</keyword>
<dbReference type="GO" id="GO:0005634">
    <property type="term" value="C:nucleus"/>
    <property type="evidence" value="ECO:0007669"/>
    <property type="project" value="UniProtKB-SubCell"/>
</dbReference>
<keyword evidence="2" id="KW-0479">Metal-binding</keyword>
<dbReference type="GO" id="GO:0008270">
    <property type="term" value="F:zinc ion binding"/>
    <property type="evidence" value="ECO:0007669"/>
    <property type="project" value="UniProtKB-KW"/>
</dbReference>
<keyword evidence="3 6" id="KW-0863">Zinc-finger</keyword>
<evidence type="ECO:0000313" key="9">
    <source>
        <dbReference type="EMBL" id="KAL3528951.1"/>
    </source>
</evidence>
<keyword evidence="10" id="KW-1185">Reference proteome</keyword>
<evidence type="ECO:0000256" key="3">
    <source>
        <dbReference type="ARBA" id="ARBA00022771"/>
    </source>
</evidence>
<dbReference type="InterPro" id="IPR013087">
    <property type="entry name" value="Znf_C2H2_type"/>
</dbReference>
<keyword evidence="4" id="KW-0862">Zinc</keyword>